<dbReference type="Gene3D" id="3.40.47.10">
    <property type="match status" value="1"/>
</dbReference>
<dbReference type="Proteomes" id="UP001225611">
    <property type="component" value="Chromosome 1"/>
</dbReference>
<dbReference type="InterPro" id="IPR014031">
    <property type="entry name" value="Ketoacyl_synth_C"/>
</dbReference>
<dbReference type="InterPro" id="IPR018201">
    <property type="entry name" value="Ketoacyl_synth_AS"/>
</dbReference>
<proteinExistence type="predicted"/>
<dbReference type="PROSITE" id="PS00606">
    <property type="entry name" value="KS3_1"/>
    <property type="match status" value="1"/>
</dbReference>
<dbReference type="InterPro" id="IPR020841">
    <property type="entry name" value="PKS_Beta-ketoAc_synthase_dom"/>
</dbReference>
<dbReference type="RefSeq" id="WP_269699573.1">
    <property type="nucleotide sequence ID" value="NZ_CP080387.1"/>
</dbReference>
<evidence type="ECO:0000259" key="7">
    <source>
        <dbReference type="PROSITE" id="PS52019"/>
    </source>
</evidence>
<dbReference type="Pfam" id="PF21089">
    <property type="entry name" value="PKS_DH_N"/>
    <property type="match status" value="1"/>
</dbReference>
<dbReference type="CDD" id="cd08953">
    <property type="entry name" value="KR_2_SDR_x"/>
    <property type="match status" value="1"/>
</dbReference>
<dbReference type="EMBL" id="CP080387">
    <property type="protein sequence ID" value="WHO09319.1"/>
    <property type="molecule type" value="Genomic_DNA"/>
</dbReference>
<dbReference type="InterPro" id="IPR036736">
    <property type="entry name" value="ACP-like_sf"/>
</dbReference>
<dbReference type="InterPro" id="IPR016035">
    <property type="entry name" value="Acyl_Trfase/lysoPLipase"/>
</dbReference>
<keyword evidence="2" id="KW-0597">Phosphoprotein</keyword>
<feature type="active site" description="Proton donor; for dehydratase activity" evidence="4">
    <location>
        <position position="2278"/>
    </location>
</feature>
<keyword evidence="1" id="KW-0596">Phosphopantetheine</keyword>
<dbReference type="InterPro" id="IPR049551">
    <property type="entry name" value="PKS_DH_C"/>
</dbReference>
<accession>A0ABY8RQI4</accession>
<dbReference type="InterPro" id="IPR042104">
    <property type="entry name" value="PKS_dehydratase_sf"/>
</dbReference>
<dbReference type="InterPro" id="IPR049552">
    <property type="entry name" value="PKS_DH_N"/>
</dbReference>
<gene>
    <name evidence="8" type="ORF">KZ699_05910</name>
</gene>
<dbReference type="InterPro" id="IPR016036">
    <property type="entry name" value="Malonyl_transacylase_ACP-bd"/>
</dbReference>
<dbReference type="Pfam" id="PF00698">
    <property type="entry name" value="Acyl_transf_1"/>
    <property type="match status" value="1"/>
</dbReference>
<dbReference type="Pfam" id="PF14765">
    <property type="entry name" value="PS-DH"/>
    <property type="match status" value="1"/>
</dbReference>
<dbReference type="SUPFAM" id="SSF52151">
    <property type="entry name" value="FabD/lysophospholipase-like"/>
    <property type="match status" value="1"/>
</dbReference>
<dbReference type="InterPro" id="IPR036291">
    <property type="entry name" value="NAD(P)-bd_dom_sf"/>
</dbReference>
<dbReference type="CDD" id="cd00833">
    <property type="entry name" value="PKS"/>
    <property type="match status" value="1"/>
</dbReference>
<dbReference type="InterPro" id="IPR052568">
    <property type="entry name" value="PKS-FAS_Synthase"/>
</dbReference>
<dbReference type="SUPFAM" id="SSF55048">
    <property type="entry name" value="Probable ACP-binding domain of malonyl-CoA ACP transacylase"/>
    <property type="match status" value="1"/>
</dbReference>
<dbReference type="InterPro" id="IPR057326">
    <property type="entry name" value="KR_dom"/>
</dbReference>
<dbReference type="Gene3D" id="3.40.366.10">
    <property type="entry name" value="Malonyl-Coenzyme A Acyl Carrier Protein, domain 2"/>
    <property type="match status" value="1"/>
</dbReference>
<dbReference type="SUPFAM" id="SSF47336">
    <property type="entry name" value="ACP-like"/>
    <property type="match status" value="2"/>
</dbReference>
<dbReference type="InterPro" id="IPR013968">
    <property type="entry name" value="PKS_KR"/>
</dbReference>
<dbReference type="Pfam" id="PF02801">
    <property type="entry name" value="Ketoacyl-synt_C"/>
    <property type="match status" value="1"/>
</dbReference>
<feature type="domain" description="Ketosynthase family 3 (KS3)" evidence="6">
    <location>
        <begin position="11"/>
        <end position="472"/>
    </location>
</feature>
<dbReference type="Pfam" id="PF08659">
    <property type="entry name" value="KR"/>
    <property type="match status" value="1"/>
</dbReference>
<evidence type="ECO:0000256" key="4">
    <source>
        <dbReference type="PROSITE-ProRule" id="PRU01363"/>
    </source>
</evidence>
<dbReference type="SUPFAM" id="SSF53901">
    <property type="entry name" value="Thiolase-like"/>
    <property type="match status" value="1"/>
</dbReference>
<dbReference type="SMART" id="SM00822">
    <property type="entry name" value="PKS_KR"/>
    <property type="match status" value="1"/>
</dbReference>
<keyword evidence="3" id="KW-0808">Transferase</keyword>
<dbReference type="InterPro" id="IPR049900">
    <property type="entry name" value="PKS_mFAS_DH"/>
</dbReference>
<dbReference type="InterPro" id="IPR014030">
    <property type="entry name" value="Ketoacyl_synth_N"/>
</dbReference>
<evidence type="ECO:0000256" key="3">
    <source>
        <dbReference type="ARBA" id="ARBA00022679"/>
    </source>
</evidence>
<dbReference type="Pfam" id="PF00109">
    <property type="entry name" value="ketoacyl-synt"/>
    <property type="match status" value="1"/>
</dbReference>
<keyword evidence="9" id="KW-1185">Reference proteome</keyword>
<dbReference type="SMART" id="SM00827">
    <property type="entry name" value="PKS_AT"/>
    <property type="match status" value="1"/>
</dbReference>
<evidence type="ECO:0000256" key="1">
    <source>
        <dbReference type="ARBA" id="ARBA00022450"/>
    </source>
</evidence>
<dbReference type="InterPro" id="IPR001227">
    <property type="entry name" value="Ac_transferase_dom_sf"/>
</dbReference>
<dbReference type="InterPro" id="IPR014043">
    <property type="entry name" value="Acyl_transferase_dom"/>
</dbReference>
<feature type="region of interest" description="C-terminal hotdog fold" evidence="4">
    <location>
        <begin position="2212"/>
        <end position="2361"/>
    </location>
</feature>
<dbReference type="SMART" id="SM00825">
    <property type="entry name" value="PKS_KS"/>
    <property type="match status" value="1"/>
</dbReference>
<feature type="domain" description="PKS/mFAS DH" evidence="7">
    <location>
        <begin position="2061"/>
        <end position="2361"/>
    </location>
</feature>
<evidence type="ECO:0000259" key="6">
    <source>
        <dbReference type="PROSITE" id="PS52004"/>
    </source>
</evidence>
<dbReference type="PANTHER" id="PTHR43074">
    <property type="entry name" value="OMEGA-3 POLYUNSATURATED FATTY ACID SYNTHASE PFAB-RELATED"/>
    <property type="match status" value="1"/>
</dbReference>
<dbReference type="InterPro" id="IPR016039">
    <property type="entry name" value="Thiolase-like"/>
</dbReference>
<feature type="active site" description="Proton acceptor; for dehydratase activity" evidence="4">
    <location>
        <position position="2099"/>
    </location>
</feature>
<dbReference type="Gene3D" id="3.10.129.110">
    <property type="entry name" value="Polyketide synthase dehydratase"/>
    <property type="match status" value="1"/>
</dbReference>
<organism evidence="8 9">
    <name type="scientific">Agrobacterium cucumeris</name>
    <dbReference type="NCBI Taxonomy" id="2862866"/>
    <lineage>
        <taxon>Bacteria</taxon>
        <taxon>Pseudomonadati</taxon>
        <taxon>Pseudomonadota</taxon>
        <taxon>Alphaproteobacteria</taxon>
        <taxon>Hyphomicrobiales</taxon>
        <taxon>Rhizobiaceae</taxon>
        <taxon>Rhizobium/Agrobacterium group</taxon>
        <taxon>Agrobacterium</taxon>
    </lineage>
</organism>
<name>A0ABY8RQI4_9HYPH</name>
<dbReference type="SUPFAM" id="SSF51735">
    <property type="entry name" value="NAD(P)-binding Rossmann-fold domains"/>
    <property type="match status" value="2"/>
</dbReference>
<protein>
    <submittedName>
        <fullName evidence="8">SDR family NAD(P)-dependent oxidoreductase</fullName>
    </submittedName>
</protein>
<feature type="region of interest" description="Disordered" evidence="5">
    <location>
        <begin position="1505"/>
        <end position="1529"/>
    </location>
</feature>
<sequence length="2373" mass="255181">MLQNRNSAPPPLDIAIVGMASHFPDAADLYDFWSNIVNGHDAIRDIGTVDPVEYWRPEDFYDPDPRAADKVYGRKAGFVPPIDFDPVGFKLPPLMLQSISTAQLFALHVAKQAMADAGLLGAGAEKTDRDRIGVILGGSGNGNTAFSLAVRQQVPFLRQILVNSGLSAEVAEETIERLQGLSLEWNEDSFPGFLGNVACGRIASYFDLGGTSYMVDAACASSLAAIKAAIGELTDGSCDAVLTGGVNLENSIFSFLCFSKTPALSKSNRSRPFDKQSDGMMLGDGVGYLVLKRLADAERDGDRIYAVIRALGASSDGRAKSIFAPRSEGQVKALKRAYSQAGLTLADIQLIEAHGTGTESGDETEIKSLIRLSEEQGIDAGHAIAIGSIKSQIGHTRCAAGAVAMMKVALGLYHKVLPPTINVEDPTDVLAKPFYVNSLARPWMRPAGGELRRGALSAFGFGGTNFHVILEEYEPETREQTYRLNRAAEVFVFHAANPALLEATCRDALSQLSGEGRAAFFDAHLADGGRLSPPAASARLGFAAATPEQARALLAEALALLQSSPDQGFDHPAGIYYKPEAAPVAGRIVALFPGQGAQYVNMGSGVAVDYPEVRHAVEAADAVAVEAGLPALSGVIYPPPAFSDEETMRQARELTRTANAQPAIGAVSAGYFQLLKRLGFTPDFVAGHSYGELTALWAAGVLSDGDFHRASLARGQAVETPSGLDDPGAMLAAQMRREEAAELLAAVPDIVIANDNAPEQLVFGGATEAIARAQAWLTERGRRCQTLPVSTAFHTSYVRHAADPFRDGIAGIEFSQPSCALYSSATAEPYGSDPALYGDALVQQLVQPVRFRDMIERLHADGGYLFVEIGPKGILGKLTGDILKGKPHAVVSLNPSANGEEALQFRRALAKLVVEGVALAEADPYARPRPPEDRSVKPATSFRLQGGFYLTDKNRARREHALRHDTAVVEKFIAERAAGSPEPAASPVVQAAPQPVEVAAAFTPIAKTLPSFPRLSSSIQPSHDTDRIEIAMTSQSENMSKPDQMDRQIESQNLLSQLHQQFQTNQSEYINMLGSLVSKQHNLLEKFHGHPQMESMTASLARSLQLLERNQELYHLNHERYFDNQMSLISGEVVRSLPHSPAYIPNMLDMPKPAHPVTVTRQESFAPAPLAAPRAADRAVSAPITSIAAPKPVMPVMAAPQITVPQTPAPAAPAPALSDEDQARIAVLEGITEERLIRELTDIVSERTGYPVDMIGDQMDLEADLGIDSIKRLEIFGAMFDRLSNGTRLLEDADKNRNDENFDIETMSNIRKMTQFFLRTVDELLVAVKGSSAVAAAPAPVISAPALSAEDQARIAALEGITEERLIRELTDIVSERTGYPVDMIGDQMDLEADLGIDSIKRLEIFGAMFDRLSNGTRLLEDADKNRNDENFDIETMSNIHKMTQFFLRTIGELLADIKGATPMAAAVAKTAASTAPASAPASTGASVVTLQRLGVVTSTKLSDIGDGEISQPKKASAERDASALPAQPLNAAPSVYRQRVVPQDLARPDRTSLALGAGRIWLLVDDGKGLSEAVASRLVTLGEKVARLQISAPAKPAKGKRTAKQSSSMPAMEGVRDYGLQDRGRVSIEAMIAEIEQAEGPIGGFIHLQPPTAAASIGEVFAETGYEAAEILFTLAGVLQPRLTGTGARSSFFIASRCDGALGTSGRGLFNAIGASFGGLSKSLAVEWDDVFCRFVDIDPALPDEEAAGILIEELEDPQTALAEVGRGPDGSRMTLTNQAERVIDQPETVLDADSVLLVSGGARGITADCVIALAERHPVRFALLGRTDVDAPLPDWAEGIEGDEALKTAAIAAMQAEGEQPTPVKVEKMLNGVRHAVQIRQTLAKIEELGGKAAYFACDIADAKDVERTVTAVEETFGKITGIIHGAGLLADKRIEKKTAEDFRAVFHTKVRGLQNLMQAMQPDTIRQLMLFSSVSGFFGNAGQTDYAMANEVLNKFAHMFKAHYPDAFVRSIGWGPWDSGMVNDVLKKAYGERGLAIIPVETGIRFFAEEFGSGHGPQILVGGDSYRVAKTVKTKVAPRVVERRVDLTTAPFLADHVVDGRYVLPATAAASWLVKLAEDMLPGYRFETLLGFKVLKGVTLEAEESCLLEAQIEPAADVSGPMAGDRYALTISVYSRTGSERQNRYMGTVVLSRELSLRPRLGAFDLGKDDEPLGYPLYGMPQEGPLLFHGPSFRGLREVLNGGDHGLTLACELTPVKEEMQGQFRTTSFNAYLGDVFMQAPWLWLILGSDYAGLPSAIGRVDQFAALGFGQPFFLSMTIKSLTQASLLVDIAVHDEAGQLYFRLSDVQFTVSRQLRERLVGREDKVEAAE</sequence>
<reference evidence="8 9" key="1">
    <citation type="journal article" date="2023" name="Syst. Appl. Microbiol.">
        <title>Agrobacterium cucumeris sp. nov. isolated from crazy roots on cucumber (Cucumis sativus).</title>
        <authorList>
            <person name="Warabieda M."/>
            <person name="Kuzmanovic N."/>
            <person name="Trzcinski P."/>
            <person name="Pulawska J."/>
        </authorList>
    </citation>
    <scope>NUCLEOTIDE SEQUENCE [LARGE SCALE GENOMIC DNA]</scope>
    <source>
        <strain evidence="8 9">O132</strain>
    </source>
</reference>
<feature type="region of interest" description="N-terminal hotdog fold" evidence="4">
    <location>
        <begin position="2061"/>
        <end position="2199"/>
    </location>
</feature>
<evidence type="ECO:0000256" key="2">
    <source>
        <dbReference type="ARBA" id="ARBA00022553"/>
    </source>
</evidence>
<dbReference type="PROSITE" id="PS52004">
    <property type="entry name" value="KS3_2"/>
    <property type="match status" value="1"/>
</dbReference>
<evidence type="ECO:0000313" key="8">
    <source>
        <dbReference type="EMBL" id="WHO09319.1"/>
    </source>
</evidence>
<dbReference type="Gene3D" id="3.40.50.720">
    <property type="entry name" value="NAD(P)-binding Rossmann-like Domain"/>
    <property type="match status" value="1"/>
</dbReference>
<dbReference type="PANTHER" id="PTHR43074:SF1">
    <property type="entry name" value="BETA-KETOACYL SYNTHASE FAMILY PROTEIN-RELATED"/>
    <property type="match status" value="1"/>
</dbReference>
<dbReference type="NCBIfam" id="TIGR02813">
    <property type="entry name" value="omega_3_PfaA"/>
    <property type="match status" value="1"/>
</dbReference>
<dbReference type="Gene3D" id="1.10.1200.10">
    <property type="entry name" value="ACP-like"/>
    <property type="match status" value="2"/>
</dbReference>
<evidence type="ECO:0000256" key="5">
    <source>
        <dbReference type="SAM" id="MobiDB-lite"/>
    </source>
</evidence>
<dbReference type="PROSITE" id="PS52019">
    <property type="entry name" value="PKS_MFAS_DH"/>
    <property type="match status" value="1"/>
</dbReference>
<dbReference type="InterPro" id="IPR004432">
    <property type="entry name" value="Omega_3_polyunsat_FA_synth"/>
</dbReference>
<evidence type="ECO:0000313" key="9">
    <source>
        <dbReference type="Proteomes" id="UP001225611"/>
    </source>
</evidence>